<feature type="unsure residue" description="D or N" evidence="4">
    <location>
        <position position="118"/>
    </location>
</feature>
<sequence length="213" mass="23123">MSMKVVLISCLLVLIATDRGLSCFPSRGGGGGGGGRTTNKAQITVPSCCPESQSPSGGPSQNKGAAVCYFYRSSLQVKCIKDNSVHTCDVARAPDRYESDPKGPTPYGEYLIGKHRYDTNYPGLDWFNLYPKKEDNTGYYGYFSANNQGRSQMGLHPGRVSWGCVTVSTPHCSGGDIINCYNSDSCWTSIKNIVNSGHMNYKGYSYSGILYVV</sequence>
<dbReference type="RefSeq" id="XP_031575539.1">
    <property type="nucleotide sequence ID" value="XM_031719679.1"/>
</dbReference>
<dbReference type="Proteomes" id="UP000515163">
    <property type="component" value="Unplaced"/>
</dbReference>
<evidence type="ECO:0000256" key="1">
    <source>
        <dbReference type="SAM" id="SignalP"/>
    </source>
</evidence>
<accession>A0A6P8JH65</accession>
<feature type="signal peptide" evidence="1">
    <location>
        <begin position="1"/>
        <end position="22"/>
    </location>
</feature>
<keyword evidence="1" id="KW-0732">Signal</keyword>
<dbReference type="KEGG" id="aten:116309115"/>
<feature type="chain" id="PRO_5044653337" evidence="1">
    <location>
        <begin position="23"/>
        <end position="213"/>
    </location>
</feature>
<reference evidence="3 4" key="1">
    <citation type="submission" date="2025-04" db="UniProtKB">
        <authorList>
            <consortium name="RefSeq"/>
        </authorList>
    </citation>
    <scope>IDENTIFICATION</scope>
    <source>
        <tissue evidence="3 4">Tentacle</tissue>
    </source>
</reference>
<dbReference type="OrthoDB" id="5961191at2759"/>
<organism evidence="2 4">
    <name type="scientific">Actinia tenebrosa</name>
    <name type="common">Australian red waratah sea anemone</name>
    <dbReference type="NCBI Taxonomy" id="6105"/>
    <lineage>
        <taxon>Eukaryota</taxon>
        <taxon>Metazoa</taxon>
        <taxon>Cnidaria</taxon>
        <taxon>Anthozoa</taxon>
        <taxon>Hexacorallia</taxon>
        <taxon>Actiniaria</taxon>
        <taxon>Actiniidae</taxon>
        <taxon>Actinia</taxon>
    </lineage>
</organism>
<dbReference type="AlphaFoldDB" id="A0A6P8JH65"/>
<dbReference type="RefSeq" id="XP_031575540.1">
    <property type="nucleotide sequence ID" value="XM_031719680.1"/>
</dbReference>
<name>A0A6P8JH65_ACTTE</name>
<evidence type="ECO:0000313" key="4">
    <source>
        <dbReference type="RefSeq" id="XP_031575540.1"/>
    </source>
</evidence>
<evidence type="ECO:0000313" key="3">
    <source>
        <dbReference type="RefSeq" id="XP_031575539.1"/>
    </source>
</evidence>
<gene>
    <name evidence="3 4" type="primary">LOC116309115</name>
</gene>
<proteinExistence type="predicted"/>
<keyword evidence="2" id="KW-1185">Reference proteome</keyword>
<evidence type="ECO:0000313" key="2">
    <source>
        <dbReference type="Proteomes" id="UP000515163"/>
    </source>
</evidence>
<protein>
    <submittedName>
        <fullName evidence="3 4">Uncharacterized protein LOC116309115</fullName>
    </submittedName>
</protein>